<keyword evidence="7" id="KW-1185">Reference proteome</keyword>
<evidence type="ECO:0000256" key="4">
    <source>
        <dbReference type="SAM" id="Phobius"/>
    </source>
</evidence>
<keyword evidence="4" id="KW-0812">Transmembrane</keyword>
<dbReference type="CDD" id="cd03801">
    <property type="entry name" value="GT4_PimA-like"/>
    <property type="match status" value="1"/>
</dbReference>
<name>A0ABV9MIK3_9MICC</name>
<proteinExistence type="predicted"/>
<evidence type="ECO:0000256" key="1">
    <source>
        <dbReference type="ARBA" id="ARBA00021292"/>
    </source>
</evidence>
<evidence type="ECO:0000313" key="7">
    <source>
        <dbReference type="Proteomes" id="UP001595884"/>
    </source>
</evidence>
<keyword evidence="2 6" id="KW-0328">Glycosyltransferase</keyword>
<evidence type="ECO:0000259" key="5">
    <source>
        <dbReference type="Pfam" id="PF13579"/>
    </source>
</evidence>
<sequence>MSIIAAVALFQNIYTWLLISAFSLSVVFTGTMITLVIRQSTLSRLRRLESYARWTREQLKANEQVTESRANTSIISVGLIGRRVKSLEGKQKILTDISSEMEILKKHLNRTQPLLEAAQSALNDNSSRQVEVYEYLCRIHDEITVQRASLERVAQTETTLNRIQSSLVSKEDLSETSNLIRAEFRTDDNTVLKRELIRAFLLATQFSNTGRIFTDDELRLLSTEISRLDPLLVAWVYLEHDAVSVLPLSEKRRLVNATRQLGYWTISNKILREIIATNKKETDVVALSRRNDELEVFRGNLQPKIDPITTDFKPLTGHVLHVVGKVLPKTQSGYTLRTHYSARAQSRSGYKVSVVSLAGEFQEDTTRNSQVIDGISYFGLVGLPRNKWNLSEWLQDNVDQVSNLVQEIRPAALHAHSDFLNAYVATVVARAFGIPVVYESRGFWEESWLSRISQTFDITDWSSTGRHFGLPDAYKLRQDMEVEMRNRADHVVTLAKVMEDHIVDLGTQRDKVTVIPNAVDSTQFPVLDRDIDLIDDIGIPQDALVIGYISSIVEYEGIDILVRSFNERVHGELRNAHLLIVGDGAELNPLKKLVQELDTPRVHFTGRVPHASILRYYSLIDIFVVPRRPVEVCQLVTPLKPFEAFSTGRAVIMSDVGALREIAEQGGCARLFQAGDHLSLANELVTLSSDPKLRKELGRKAASWVRSERSWDRNAQAYERVYEMLGVQKSETHKEK</sequence>
<dbReference type="InterPro" id="IPR028098">
    <property type="entry name" value="Glyco_trans_4-like_N"/>
</dbReference>
<comment type="caution">
    <text evidence="6">The sequence shown here is derived from an EMBL/GenBank/DDBJ whole genome shotgun (WGS) entry which is preliminary data.</text>
</comment>
<feature type="domain" description="Glycosyltransferase subfamily 4-like N-terminal" evidence="5">
    <location>
        <begin position="333"/>
        <end position="517"/>
    </location>
</feature>
<organism evidence="6 7">
    <name type="scientific">Glutamicibacter bergerei</name>
    <dbReference type="NCBI Taxonomy" id="256702"/>
    <lineage>
        <taxon>Bacteria</taxon>
        <taxon>Bacillati</taxon>
        <taxon>Actinomycetota</taxon>
        <taxon>Actinomycetes</taxon>
        <taxon>Micrococcales</taxon>
        <taxon>Micrococcaceae</taxon>
        <taxon>Glutamicibacter</taxon>
    </lineage>
</organism>
<dbReference type="InterPro" id="IPR050194">
    <property type="entry name" value="Glycosyltransferase_grp1"/>
</dbReference>
<gene>
    <name evidence="6" type="ORF">ACFO7V_06220</name>
</gene>
<keyword evidence="4" id="KW-0472">Membrane</keyword>
<feature type="transmembrane region" description="Helical" evidence="4">
    <location>
        <begin position="13"/>
        <end position="37"/>
    </location>
</feature>
<keyword evidence="3 6" id="KW-0808">Transferase</keyword>
<dbReference type="Gene3D" id="3.40.50.2000">
    <property type="entry name" value="Glycogen Phosphorylase B"/>
    <property type="match status" value="2"/>
</dbReference>
<accession>A0ABV9MIK3</accession>
<dbReference type="GO" id="GO:0016757">
    <property type="term" value="F:glycosyltransferase activity"/>
    <property type="evidence" value="ECO:0007669"/>
    <property type="project" value="UniProtKB-KW"/>
</dbReference>
<keyword evidence="4" id="KW-1133">Transmembrane helix</keyword>
<dbReference type="Proteomes" id="UP001595884">
    <property type="component" value="Unassembled WGS sequence"/>
</dbReference>
<dbReference type="Pfam" id="PF13579">
    <property type="entry name" value="Glyco_trans_4_4"/>
    <property type="match status" value="1"/>
</dbReference>
<evidence type="ECO:0000313" key="6">
    <source>
        <dbReference type="EMBL" id="MFC4715731.1"/>
    </source>
</evidence>
<dbReference type="SUPFAM" id="SSF53756">
    <property type="entry name" value="UDP-Glycosyltransferase/glycogen phosphorylase"/>
    <property type="match status" value="1"/>
</dbReference>
<dbReference type="Pfam" id="PF13692">
    <property type="entry name" value="Glyco_trans_1_4"/>
    <property type="match status" value="1"/>
</dbReference>
<protein>
    <recommendedName>
        <fullName evidence="1">D-inositol 3-phosphate glycosyltransferase</fullName>
    </recommendedName>
</protein>
<evidence type="ECO:0000256" key="2">
    <source>
        <dbReference type="ARBA" id="ARBA00022676"/>
    </source>
</evidence>
<reference evidence="7" key="1">
    <citation type="journal article" date="2019" name="Int. J. Syst. Evol. Microbiol.">
        <title>The Global Catalogue of Microorganisms (GCM) 10K type strain sequencing project: providing services to taxonomists for standard genome sequencing and annotation.</title>
        <authorList>
            <consortium name="The Broad Institute Genomics Platform"/>
            <consortium name="The Broad Institute Genome Sequencing Center for Infectious Disease"/>
            <person name="Wu L."/>
            <person name="Ma J."/>
        </authorList>
    </citation>
    <scope>NUCLEOTIDE SEQUENCE [LARGE SCALE GENOMIC DNA]</scope>
    <source>
        <strain evidence="7">CGMCC 1.12849</strain>
    </source>
</reference>
<dbReference type="RefSeq" id="WP_346060271.1">
    <property type="nucleotide sequence ID" value="NZ_BAAAVQ010000076.1"/>
</dbReference>
<evidence type="ECO:0000256" key="3">
    <source>
        <dbReference type="ARBA" id="ARBA00022679"/>
    </source>
</evidence>
<dbReference type="EMBL" id="JBHSHE010000022">
    <property type="protein sequence ID" value="MFC4715731.1"/>
    <property type="molecule type" value="Genomic_DNA"/>
</dbReference>
<dbReference type="PANTHER" id="PTHR45947:SF3">
    <property type="entry name" value="SULFOQUINOVOSYL TRANSFERASE SQD2"/>
    <property type="match status" value="1"/>
</dbReference>
<dbReference type="PANTHER" id="PTHR45947">
    <property type="entry name" value="SULFOQUINOVOSYL TRANSFERASE SQD2"/>
    <property type="match status" value="1"/>
</dbReference>